<feature type="compositionally biased region" description="Polar residues" evidence="1">
    <location>
        <begin position="127"/>
        <end position="136"/>
    </location>
</feature>
<feature type="compositionally biased region" description="Acidic residues" evidence="1">
    <location>
        <begin position="52"/>
        <end position="68"/>
    </location>
</feature>
<feature type="compositionally biased region" description="Basic and acidic residues" evidence="1">
    <location>
        <begin position="81"/>
        <end position="103"/>
    </location>
</feature>
<feature type="region of interest" description="Disordered" evidence="1">
    <location>
        <begin position="27"/>
        <end position="136"/>
    </location>
</feature>
<proteinExistence type="predicted"/>
<accession>A0A2J8RMB7</accession>
<reference evidence="2" key="1">
    <citation type="submission" date="2017-12" db="EMBL/GenBank/DDBJ databases">
        <title>High-resolution comparative analysis of great ape genomes.</title>
        <authorList>
            <person name="Pollen A."/>
            <person name="Hastie A."/>
            <person name="Hormozdiari F."/>
            <person name="Dougherty M."/>
            <person name="Liu R."/>
            <person name="Chaisson M."/>
            <person name="Hoppe E."/>
            <person name="Hill C."/>
            <person name="Pang A."/>
            <person name="Hillier L."/>
            <person name="Baker C."/>
            <person name="Armstrong J."/>
            <person name="Shendure J."/>
            <person name="Paten B."/>
            <person name="Wilson R."/>
            <person name="Chao H."/>
            <person name="Schneider V."/>
            <person name="Ventura M."/>
            <person name="Kronenberg Z."/>
            <person name="Murali S."/>
            <person name="Gordon D."/>
            <person name="Cantsilieris S."/>
            <person name="Munson K."/>
            <person name="Nelson B."/>
            <person name="Raja A."/>
            <person name="Underwood J."/>
            <person name="Diekhans M."/>
            <person name="Fiddes I."/>
            <person name="Haussler D."/>
            <person name="Eichler E."/>
        </authorList>
    </citation>
    <scope>NUCLEOTIDE SEQUENCE [LARGE SCALE GENOMIC DNA]</scope>
    <source>
        <strain evidence="2">Susie</strain>
    </source>
</reference>
<evidence type="ECO:0000313" key="2">
    <source>
        <dbReference type="EMBL" id="PNJ09672.1"/>
    </source>
</evidence>
<sequence>MGTYSLVPKKKTKVLKQRTVIEMFKSITHSTVGSKGEKDLGASSLHVNGESLELDSDEDDSEELEEDDGHGAEQAAAFPTEDSRTSKESMSEADRAQKKHEEENTASSPRCPGGSDTLKHTARPSPNLKQSLQSLP</sequence>
<organism evidence="2">
    <name type="scientific">Pongo abelii</name>
    <name type="common">Sumatran orangutan</name>
    <name type="synonym">Pongo pygmaeus abelii</name>
    <dbReference type="NCBI Taxonomy" id="9601"/>
    <lineage>
        <taxon>Eukaryota</taxon>
        <taxon>Metazoa</taxon>
        <taxon>Chordata</taxon>
        <taxon>Craniata</taxon>
        <taxon>Vertebrata</taxon>
        <taxon>Euteleostomi</taxon>
        <taxon>Mammalia</taxon>
        <taxon>Eutheria</taxon>
        <taxon>Euarchontoglires</taxon>
        <taxon>Primates</taxon>
        <taxon>Haplorrhini</taxon>
        <taxon>Catarrhini</taxon>
        <taxon>Hominidae</taxon>
        <taxon>Pongo</taxon>
    </lineage>
</organism>
<dbReference type="AlphaFoldDB" id="A0A2J8RMB7"/>
<name>A0A2J8RMB7_PONAB</name>
<comment type="caution">
    <text evidence="2">The sequence shown here is derived from an EMBL/GenBank/DDBJ whole genome shotgun (WGS) entry which is preliminary data.</text>
</comment>
<evidence type="ECO:0000256" key="1">
    <source>
        <dbReference type="SAM" id="MobiDB-lite"/>
    </source>
</evidence>
<dbReference type="EMBL" id="NDHI03003669">
    <property type="protein sequence ID" value="PNJ09672.1"/>
    <property type="molecule type" value="Genomic_DNA"/>
</dbReference>
<gene>
    <name evidence="2" type="ORF">CR201_G0049717</name>
</gene>
<protein>
    <submittedName>
        <fullName evidence="2">EHMT1 isoform 40</fullName>
    </submittedName>
</protein>